<evidence type="ECO:0000313" key="3">
    <source>
        <dbReference type="Proteomes" id="UP001177003"/>
    </source>
</evidence>
<keyword evidence="3" id="KW-1185">Reference proteome</keyword>
<evidence type="ECO:0000256" key="1">
    <source>
        <dbReference type="SAM" id="SignalP"/>
    </source>
</evidence>
<dbReference type="Proteomes" id="UP001177003">
    <property type="component" value="Chromosome 0"/>
</dbReference>
<proteinExistence type="predicted"/>
<keyword evidence="1" id="KW-0732">Signal</keyword>
<accession>A0AA35Y1B0</accession>
<protein>
    <submittedName>
        <fullName evidence="2">Uncharacterized protein</fullName>
    </submittedName>
</protein>
<dbReference type="AlphaFoldDB" id="A0AA35Y1B0"/>
<feature type="chain" id="PRO_5041249099" evidence="1">
    <location>
        <begin position="18"/>
        <end position="117"/>
    </location>
</feature>
<organism evidence="2 3">
    <name type="scientific">Lactuca saligna</name>
    <name type="common">Willowleaf lettuce</name>
    <dbReference type="NCBI Taxonomy" id="75948"/>
    <lineage>
        <taxon>Eukaryota</taxon>
        <taxon>Viridiplantae</taxon>
        <taxon>Streptophyta</taxon>
        <taxon>Embryophyta</taxon>
        <taxon>Tracheophyta</taxon>
        <taxon>Spermatophyta</taxon>
        <taxon>Magnoliopsida</taxon>
        <taxon>eudicotyledons</taxon>
        <taxon>Gunneridae</taxon>
        <taxon>Pentapetalae</taxon>
        <taxon>asterids</taxon>
        <taxon>campanulids</taxon>
        <taxon>Asterales</taxon>
        <taxon>Asteraceae</taxon>
        <taxon>Cichorioideae</taxon>
        <taxon>Cichorieae</taxon>
        <taxon>Lactucinae</taxon>
        <taxon>Lactuca</taxon>
    </lineage>
</organism>
<name>A0AA35Y1B0_LACSI</name>
<feature type="signal peptide" evidence="1">
    <location>
        <begin position="1"/>
        <end position="17"/>
    </location>
</feature>
<sequence length="117" mass="12832">MRLFLFLFHVLSPPLSIFPTPNTPPLLSFGSPIFGVFLCFSPLHRRVEDEVKSVSFSTQTQDHLILYRRELGVAQIRLSVHGKAVGERISAQVPLAEAALINGVAKGYVSNNGISEA</sequence>
<evidence type="ECO:0000313" key="2">
    <source>
        <dbReference type="EMBL" id="CAI9263144.1"/>
    </source>
</evidence>
<reference evidence="2" key="1">
    <citation type="submission" date="2023-04" db="EMBL/GenBank/DDBJ databases">
        <authorList>
            <person name="Vijverberg K."/>
            <person name="Xiong W."/>
            <person name="Schranz E."/>
        </authorList>
    </citation>
    <scope>NUCLEOTIDE SEQUENCE</scope>
</reference>
<gene>
    <name evidence="2" type="ORF">LSALG_LOCUS3844</name>
</gene>
<dbReference type="EMBL" id="OX465086">
    <property type="protein sequence ID" value="CAI9263144.1"/>
    <property type="molecule type" value="Genomic_DNA"/>
</dbReference>